<dbReference type="InterPro" id="IPR000801">
    <property type="entry name" value="Esterase-like"/>
</dbReference>
<evidence type="ECO:0000313" key="3">
    <source>
        <dbReference type="Proteomes" id="UP000224563"/>
    </source>
</evidence>
<dbReference type="RefSeq" id="WP_099386038.1">
    <property type="nucleotide sequence ID" value="NZ_JANSWH010000067.1"/>
</dbReference>
<feature type="chain" id="PRO_5013572506" evidence="1">
    <location>
        <begin position="24"/>
        <end position="339"/>
    </location>
</feature>
<dbReference type="SUPFAM" id="SSF53474">
    <property type="entry name" value="alpha/beta-Hydrolases"/>
    <property type="match status" value="1"/>
</dbReference>
<keyword evidence="2" id="KW-0624">Polysaccharide degradation</keyword>
<feature type="signal peptide" evidence="1">
    <location>
        <begin position="1"/>
        <end position="23"/>
    </location>
</feature>
<keyword evidence="2" id="KW-0119">Carbohydrate metabolism</keyword>
<reference evidence="2 3" key="2">
    <citation type="submission" date="2017-10" db="EMBL/GenBank/DDBJ databases">
        <authorList>
            <person name="Banno H."/>
            <person name="Chua N.-H."/>
        </authorList>
    </citation>
    <scope>NUCLEOTIDE SEQUENCE [LARGE SCALE GENOMIC DNA]</scope>
    <source>
        <strain evidence="2 3">JK623</strain>
    </source>
</reference>
<dbReference type="InterPro" id="IPR029058">
    <property type="entry name" value="AB_hydrolase_fold"/>
</dbReference>
<organism evidence="2 3">
    <name type="scientific">Agathobacter ruminis</name>
    <dbReference type="NCBI Taxonomy" id="1712665"/>
    <lineage>
        <taxon>Bacteria</taxon>
        <taxon>Bacillati</taxon>
        <taxon>Bacillota</taxon>
        <taxon>Clostridia</taxon>
        <taxon>Lachnospirales</taxon>
        <taxon>Lachnospiraceae</taxon>
        <taxon>Agathobacter</taxon>
    </lineage>
</organism>
<gene>
    <name evidence="2" type="ORF">CSX02_06355</name>
</gene>
<sequence>MKYGRAVAAMLVILMGLAGCTKASPAGRNDSSDVIICDAVPQEYCEPAEHAGTLQRFYYRTRNYDKDESEMEKYAVVYLPYDYHPEQSYDIMYLMHGYTGAATTWLGDENDENKVKHCIDHMIEDHLTEPMIIVSCTYYDNNTDEETGNYDIYLVNQFDRELQNDLMPAVESAFSTYAESVDSEGLYASRAHRIFGGFSMGSVTTWYQFCTSMKYFYYYMPLSGSILWGPDGRGNKDATWSAQFLEDAISAQGYTPEDFYIYMATGEEDYARSLFEAQIREMERKPEVFRFGNPYEPDTNCVYAIGPGEKHNAEGRLRYIYNILPAFSARISATMRMEL</sequence>
<dbReference type="Proteomes" id="UP000224563">
    <property type="component" value="Unassembled WGS sequence"/>
</dbReference>
<accession>A0A2G3E3Q0</accession>
<protein>
    <submittedName>
        <fullName evidence="2">1,4-beta-xylanase</fullName>
    </submittedName>
</protein>
<name>A0A2G3E3Q0_9FIRM</name>
<dbReference type="Gene3D" id="3.40.50.1820">
    <property type="entry name" value="alpha/beta hydrolase"/>
    <property type="match status" value="1"/>
</dbReference>
<dbReference type="InterPro" id="IPR050583">
    <property type="entry name" value="Mycobacterial_A85_antigen"/>
</dbReference>
<keyword evidence="1" id="KW-0732">Signal</keyword>
<keyword evidence="2" id="KW-0858">Xylan degradation</keyword>
<proteinExistence type="predicted"/>
<dbReference type="PROSITE" id="PS51257">
    <property type="entry name" value="PROKAR_LIPOPROTEIN"/>
    <property type="match status" value="1"/>
</dbReference>
<keyword evidence="2" id="KW-0378">Hydrolase</keyword>
<keyword evidence="3" id="KW-1185">Reference proteome</keyword>
<dbReference type="GO" id="GO:0045493">
    <property type="term" value="P:xylan catabolic process"/>
    <property type="evidence" value="ECO:0007669"/>
    <property type="project" value="UniProtKB-KW"/>
</dbReference>
<comment type="caution">
    <text evidence="2">The sequence shown here is derived from an EMBL/GenBank/DDBJ whole genome shotgun (WGS) entry which is preliminary data.</text>
</comment>
<keyword evidence="2" id="KW-0326">Glycosidase</keyword>
<dbReference type="GO" id="GO:0016798">
    <property type="term" value="F:hydrolase activity, acting on glycosyl bonds"/>
    <property type="evidence" value="ECO:0007669"/>
    <property type="project" value="UniProtKB-KW"/>
</dbReference>
<dbReference type="EMBL" id="PDYG01000031">
    <property type="protein sequence ID" value="PHU37703.1"/>
    <property type="molecule type" value="Genomic_DNA"/>
</dbReference>
<evidence type="ECO:0000313" key="2">
    <source>
        <dbReference type="EMBL" id="PHU37703.1"/>
    </source>
</evidence>
<evidence type="ECO:0000256" key="1">
    <source>
        <dbReference type="SAM" id="SignalP"/>
    </source>
</evidence>
<dbReference type="PANTHER" id="PTHR48098">
    <property type="entry name" value="ENTEROCHELIN ESTERASE-RELATED"/>
    <property type="match status" value="1"/>
</dbReference>
<dbReference type="Pfam" id="PF00756">
    <property type="entry name" value="Esterase"/>
    <property type="match status" value="1"/>
</dbReference>
<dbReference type="AlphaFoldDB" id="A0A2G3E3Q0"/>
<reference evidence="2 3" key="1">
    <citation type="submission" date="2017-10" db="EMBL/GenBank/DDBJ databases">
        <title>Resolving the taxonomy of Roseburia spp., Eubacterium rectale and Agathobacter spp. through phylogenomic analysis.</title>
        <authorList>
            <person name="Sheridan P.O."/>
            <person name="Walker A.W."/>
            <person name="Duncan S.H."/>
            <person name="Scott K.P."/>
            <person name="Toole P.W.O."/>
            <person name="Luis P."/>
            <person name="Flint H.J."/>
        </authorList>
    </citation>
    <scope>NUCLEOTIDE SEQUENCE [LARGE SCALE GENOMIC DNA]</scope>
    <source>
        <strain evidence="2 3">JK623</strain>
    </source>
</reference>